<dbReference type="Pfam" id="PF10824">
    <property type="entry name" value="T7SS_ESX_EspC"/>
    <property type="match status" value="1"/>
</dbReference>
<keyword evidence="2" id="KW-1185">Reference proteome</keyword>
<gene>
    <name evidence="1" type="ORF">ADL29_35635</name>
</gene>
<accession>A0A0N0GVZ4</accession>
<dbReference type="PATRIC" id="fig|66876.3.peg.7845"/>
<dbReference type="GO" id="GO:0009306">
    <property type="term" value="P:protein secretion"/>
    <property type="evidence" value="ECO:0007669"/>
    <property type="project" value="InterPro"/>
</dbReference>
<evidence type="ECO:0000313" key="1">
    <source>
        <dbReference type="EMBL" id="KPC59380.1"/>
    </source>
</evidence>
<protein>
    <submittedName>
        <fullName evidence="1">Uncharacterized protein</fullName>
    </submittedName>
</protein>
<organism evidence="1 2">
    <name type="scientific">Streptomyces chattanoogensis</name>
    <dbReference type="NCBI Taxonomy" id="66876"/>
    <lineage>
        <taxon>Bacteria</taxon>
        <taxon>Bacillati</taxon>
        <taxon>Actinomycetota</taxon>
        <taxon>Actinomycetes</taxon>
        <taxon>Kitasatosporales</taxon>
        <taxon>Streptomycetaceae</taxon>
        <taxon>Streptomyces</taxon>
    </lineage>
</organism>
<comment type="caution">
    <text evidence="1">The sequence shown here is derived from an EMBL/GenBank/DDBJ whole genome shotgun (WGS) entry which is preliminary data.</text>
</comment>
<evidence type="ECO:0000313" key="2">
    <source>
        <dbReference type="Proteomes" id="UP000037982"/>
    </source>
</evidence>
<proteinExistence type="predicted"/>
<sequence>MAEQFTAAQEALRAFAKTADQRADKVRAIRSSLASHSVHREAFGKLPESEEISKDYEERQEDTLETLEDIATLQEKISEGVTATAQSYQDTDDEQIRTLNSVQHGGGSI</sequence>
<dbReference type="RefSeq" id="WP_053927619.1">
    <property type="nucleotide sequence ID" value="NZ_LGKG01000185.1"/>
</dbReference>
<dbReference type="Proteomes" id="UP000037982">
    <property type="component" value="Unassembled WGS sequence"/>
</dbReference>
<reference evidence="2" key="1">
    <citation type="submission" date="2015-07" db="EMBL/GenBank/DDBJ databases">
        <authorList>
            <person name="Ju K.-S."/>
            <person name="Doroghazi J.R."/>
            <person name="Metcalf W.W."/>
        </authorList>
    </citation>
    <scope>NUCLEOTIDE SEQUENCE [LARGE SCALE GENOMIC DNA]</scope>
    <source>
        <strain evidence="2">NRRL ISP-5002</strain>
    </source>
</reference>
<dbReference type="EMBL" id="LGKG01000185">
    <property type="protein sequence ID" value="KPC59380.1"/>
    <property type="molecule type" value="Genomic_DNA"/>
</dbReference>
<name>A0A0N0GVZ4_9ACTN</name>
<dbReference type="InterPro" id="IPR022536">
    <property type="entry name" value="EspC"/>
</dbReference>
<dbReference type="AlphaFoldDB" id="A0A0N0GVZ4"/>